<reference evidence="3" key="1">
    <citation type="submission" date="2020-06" db="EMBL/GenBank/DDBJ databases">
        <authorList>
            <person name="Li T."/>
            <person name="Hu X."/>
            <person name="Zhang T."/>
            <person name="Song X."/>
            <person name="Zhang H."/>
            <person name="Dai N."/>
            <person name="Sheng W."/>
            <person name="Hou X."/>
            <person name="Wei L."/>
        </authorList>
    </citation>
    <scope>NUCLEOTIDE SEQUENCE</scope>
    <source>
        <strain evidence="3">K16</strain>
        <tissue evidence="3">Leaf</tissue>
    </source>
</reference>
<gene>
    <name evidence="3" type="ORF">Sango_2475700</name>
</gene>
<evidence type="ECO:0000313" key="4">
    <source>
        <dbReference type="Proteomes" id="UP001289374"/>
    </source>
</evidence>
<proteinExistence type="predicted"/>
<keyword evidence="4" id="KW-1185">Reference proteome</keyword>
<dbReference type="SUPFAM" id="SSF81901">
    <property type="entry name" value="HCP-like"/>
    <property type="match status" value="1"/>
</dbReference>
<dbReference type="InterPro" id="IPR011990">
    <property type="entry name" value="TPR-like_helical_dom_sf"/>
</dbReference>
<accession>A0AAE1W3G9</accession>
<dbReference type="InterPro" id="IPR051222">
    <property type="entry name" value="PPR/CCM1_RNA-binding"/>
</dbReference>
<dbReference type="PROSITE" id="PS51375">
    <property type="entry name" value="PPR"/>
    <property type="match status" value="8"/>
</dbReference>
<dbReference type="PANTHER" id="PTHR47942:SF16">
    <property type="entry name" value="PENTATRICOPEPTIDE REPEAT DOMAIN CONTAINING PROTEIN-RELATED"/>
    <property type="match status" value="1"/>
</dbReference>
<dbReference type="AlphaFoldDB" id="A0AAE1W3G9"/>
<feature type="repeat" description="PPR" evidence="2">
    <location>
        <begin position="397"/>
        <end position="431"/>
    </location>
</feature>
<dbReference type="InterPro" id="IPR002885">
    <property type="entry name" value="PPR_rpt"/>
</dbReference>
<evidence type="ECO:0000313" key="3">
    <source>
        <dbReference type="EMBL" id="KAK4386051.1"/>
    </source>
</evidence>
<feature type="repeat" description="PPR" evidence="2">
    <location>
        <begin position="327"/>
        <end position="361"/>
    </location>
</feature>
<dbReference type="Proteomes" id="UP001289374">
    <property type="component" value="Unassembled WGS sequence"/>
</dbReference>
<name>A0AAE1W3G9_9LAMI</name>
<feature type="repeat" description="PPR" evidence="2">
    <location>
        <begin position="467"/>
        <end position="501"/>
    </location>
</feature>
<organism evidence="3 4">
    <name type="scientific">Sesamum angolense</name>
    <dbReference type="NCBI Taxonomy" id="2727404"/>
    <lineage>
        <taxon>Eukaryota</taxon>
        <taxon>Viridiplantae</taxon>
        <taxon>Streptophyta</taxon>
        <taxon>Embryophyta</taxon>
        <taxon>Tracheophyta</taxon>
        <taxon>Spermatophyta</taxon>
        <taxon>Magnoliopsida</taxon>
        <taxon>eudicotyledons</taxon>
        <taxon>Gunneridae</taxon>
        <taxon>Pentapetalae</taxon>
        <taxon>asterids</taxon>
        <taxon>lamiids</taxon>
        <taxon>Lamiales</taxon>
        <taxon>Pedaliaceae</taxon>
        <taxon>Sesamum</taxon>
    </lineage>
</organism>
<dbReference type="NCBIfam" id="TIGR00756">
    <property type="entry name" value="PPR"/>
    <property type="match status" value="9"/>
</dbReference>
<feature type="repeat" description="PPR" evidence="2">
    <location>
        <begin position="178"/>
        <end position="212"/>
    </location>
</feature>
<dbReference type="Gene3D" id="1.25.40.10">
    <property type="entry name" value="Tetratricopeptide repeat domain"/>
    <property type="match status" value="5"/>
</dbReference>
<evidence type="ECO:0000256" key="2">
    <source>
        <dbReference type="PROSITE-ProRule" id="PRU00708"/>
    </source>
</evidence>
<feature type="repeat" description="PPR" evidence="2">
    <location>
        <begin position="292"/>
        <end position="326"/>
    </location>
</feature>
<comment type="caution">
    <text evidence="3">The sequence shown here is derived from an EMBL/GenBank/DDBJ whole genome shotgun (WGS) entry which is preliminary data.</text>
</comment>
<keyword evidence="1" id="KW-0677">Repeat</keyword>
<sequence length="621" mass="69974">MRKALLKPLSTTISTVLRPSIPLPISHSSQSLKRASSFTPLPPPEWVQPFNDLSDLITTDPKPELQPSPWVSRILHFLQNSNLNHPSTTLEQELTSFCHKYLIRLPPSFVAYILKKSDQLQDRAETAFRFFIWAGKQKGYAHNLECYVFMIEILCLEGDFDRVRLVFNEFKGKGFLMNAVAANSLIRSFGNGGMVEELLWVWKRMKDNGVEPSLYTYNFLMNGLVSSMFIESAERVFEVMENGKITPDIVTYNTMIKGYCKSGNVKKAIARGDYDFCLRLYHEMQEKGLDIPSHAYSLVIGGLCKEGKSMEGYVAFENMIAKGCKPNVAIYTALIDAYANNRNLDMAMGLFQRMQSEGFEPDEVTYGVIVNSLCKSRRLEEALQWFEYCKRNNVAINAVMYSSLIDGLGKAGRLEEAESLFEEMVERGCPRDSYCYNVLIDGLAKSGKVDEALALFKKMEDEGCDQTVYTFTILISGLFKEHRNEEALKLWDLMIDKGITPTAASFRALSIGLCLSGKVARACKILDELAPMGIVLDTAFEDMINVLCKAGRILEACKLADGVIDRGREIPGRVRTVMINALRKAGKADLAMKLMHSKIGIGYDRIRSVKKRVKFRNLVES</sequence>
<dbReference type="Pfam" id="PF13041">
    <property type="entry name" value="PPR_2"/>
    <property type="match status" value="4"/>
</dbReference>
<feature type="repeat" description="PPR" evidence="2">
    <location>
        <begin position="432"/>
        <end position="466"/>
    </location>
</feature>
<dbReference type="PANTHER" id="PTHR47942">
    <property type="entry name" value="TETRATRICOPEPTIDE REPEAT (TPR)-LIKE SUPERFAMILY PROTEIN-RELATED"/>
    <property type="match status" value="1"/>
</dbReference>
<dbReference type="Pfam" id="PF01535">
    <property type="entry name" value="PPR"/>
    <property type="match status" value="4"/>
</dbReference>
<evidence type="ECO:0000256" key="1">
    <source>
        <dbReference type="ARBA" id="ARBA00022737"/>
    </source>
</evidence>
<feature type="repeat" description="PPR" evidence="2">
    <location>
        <begin position="213"/>
        <end position="247"/>
    </location>
</feature>
<reference evidence="3" key="2">
    <citation type="journal article" date="2024" name="Plant">
        <title>Genomic evolution and insights into agronomic trait innovations of Sesamum species.</title>
        <authorList>
            <person name="Miao H."/>
            <person name="Wang L."/>
            <person name="Qu L."/>
            <person name="Liu H."/>
            <person name="Sun Y."/>
            <person name="Le M."/>
            <person name="Wang Q."/>
            <person name="Wei S."/>
            <person name="Zheng Y."/>
            <person name="Lin W."/>
            <person name="Duan Y."/>
            <person name="Cao H."/>
            <person name="Xiong S."/>
            <person name="Wang X."/>
            <person name="Wei L."/>
            <person name="Li C."/>
            <person name="Ma Q."/>
            <person name="Ju M."/>
            <person name="Zhao R."/>
            <person name="Li G."/>
            <person name="Mu C."/>
            <person name="Tian Q."/>
            <person name="Mei H."/>
            <person name="Zhang T."/>
            <person name="Gao T."/>
            <person name="Zhang H."/>
        </authorList>
    </citation>
    <scope>NUCLEOTIDE SEQUENCE</scope>
    <source>
        <strain evidence="3">K16</strain>
    </source>
</reference>
<dbReference type="EMBL" id="JACGWL010000015">
    <property type="protein sequence ID" value="KAK4386051.1"/>
    <property type="molecule type" value="Genomic_DNA"/>
</dbReference>
<feature type="repeat" description="PPR" evidence="2">
    <location>
        <begin position="362"/>
        <end position="396"/>
    </location>
</feature>
<protein>
    <submittedName>
        <fullName evidence="3">Pentatricopeptide repeat-containing protein, mitochondrial</fullName>
    </submittedName>
</protein>